<dbReference type="AlphaFoldDB" id="A0A926D0D2"/>
<name>A0A926D0D2_9FIRM</name>
<dbReference type="PANTHER" id="PTHR30545">
    <property type="entry name" value="SUGAR FERMENTATION STIMULATION PROTEIN A"/>
    <property type="match status" value="1"/>
</dbReference>
<dbReference type="CDD" id="cd22359">
    <property type="entry name" value="SfsA-like_bacterial"/>
    <property type="match status" value="1"/>
</dbReference>
<evidence type="ECO:0000256" key="1">
    <source>
        <dbReference type="HAMAP-Rule" id="MF_00095"/>
    </source>
</evidence>
<dbReference type="EMBL" id="JACRSO010000001">
    <property type="protein sequence ID" value="MBC8528000.1"/>
    <property type="molecule type" value="Genomic_DNA"/>
</dbReference>
<evidence type="ECO:0000259" key="2">
    <source>
        <dbReference type="Pfam" id="PF03749"/>
    </source>
</evidence>
<evidence type="ECO:0000313" key="4">
    <source>
        <dbReference type="EMBL" id="MBC8528000.1"/>
    </source>
</evidence>
<comment type="caution">
    <text evidence="4">The sequence shown here is derived from an EMBL/GenBank/DDBJ whole genome shotgun (WGS) entry which is preliminary data.</text>
</comment>
<proteinExistence type="inferred from homology"/>
<dbReference type="InterPro" id="IPR041465">
    <property type="entry name" value="SfsA_N"/>
</dbReference>
<dbReference type="Gene3D" id="2.40.50.580">
    <property type="match status" value="1"/>
</dbReference>
<evidence type="ECO:0000313" key="5">
    <source>
        <dbReference type="Proteomes" id="UP000654279"/>
    </source>
</evidence>
<feature type="domain" description="Sugar fermentation stimulation protein C-terminal" evidence="2">
    <location>
        <begin position="82"/>
        <end position="214"/>
    </location>
</feature>
<organism evidence="4 5">
    <name type="scientific">Luoshenia tenuis</name>
    <dbReference type="NCBI Taxonomy" id="2763654"/>
    <lineage>
        <taxon>Bacteria</taxon>
        <taxon>Bacillati</taxon>
        <taxon>Bacillota</taxon>
        <taxon>Clostridia</taxon>
        <taxon>Christensenellales</taxon>
        <taxon>Christensenellaceae</taxon>
        <taxon>Luoshenia</taxon>
    </lineage>
</organism>
<dbReference type="Proteomes" id="UP000654279">
    <property type="component" value="Unassembled WGS sequence"/>
</dbReference>
<evidence type="ECO:0000259" key="3">
    <source>
        <dbReference type="Pfam" id="PF17746"/>
    </source>
</evidence>
<dbReference type="RefSeq" id="WP_249284063.1">
    <property type="nucleotide sequence ID" value="NZ_JACRSO010000001.1"/>
</dbReference>
<accession>A0A926D0D2</accession>
<dbReference type="InterPro" id="IPR005224">
    <property type="entry name" value="SfsA"/>
</dbReference>
<dbReference type="PANTHER" id="PTHR30545:SF2">
    <property type="entry name" value="SUGAR FERMENTATION STIMULATION PROTEIN A"/>
    <property type="match status" value="1"/>
</dbReference>
<protein>
    <recommendedName>
        <fullName evidence="1">Sugar fermentation stimulation protein homolog</fullName>
    </recommendedName>
</protein>
<dbReference type="Pfam" id="PF17746">
    <property type="entry name" value="SfsA_N"/>
    <property type="match status" value="1"/>
</dbReference>
<gene>
    <name evidence="1 4" type="primary">sfsA</name>
    <name evidence="4" type="ORF">H8699_00920</name>
</gene>
<dbReference type="NCBIfam" id="TIGR00230">
    <property type="entry name" value="sfsA"/>
    <property type="match status" value="1"/>
</dbReference>
<comment type="similarity">
    <text evidence="1">Belongs to the SfsA family.</text>
</comment>
<dbReference type="Pfam" id="PF03749">
    <property type="entry name" value="SfsA"/>
    <property type="match status" value="1"/>
</dbReference>
<dbReference type="Gene3D" id="3.40.1350.60">
    <property type="match status" value="1"/>
</dbReference>
<feature type="domain" description="SfsA N-terminal OB" evidence="3">
    <location>
        <begin position="12"/>
        <end position="77"/>
    </location>
</feature>
<sequence>MIYTNMAQGEFISRPNRFIAQVDLAGERMDVHVKNTGRCAELLTPGARVWLQRSGNHKRKTGYDLIAVEKDGQVVNIDSAAPNAAFGEWAAQSGLFGYKPTLYPERRFGASRFDFYIEQGGVGSFVEVKGVTLLREGVALFPDAPTERGVRHLHELVAAAAQGYGAYLFFIIQLRGARYLSPNWETHPAFGEAMRKAREGGVHLQARECIVTPESMAIGREVEIRL</sequence>
<dbReference type="InterPro" id="IPR040452">
    <property type="entry name" value="SfsA_C"/>
</dbReference>
<reference evidence="4" key="1">
    <citation type="submission" date="2020-08" db="EMBL/GenBank/DDBJ databases">
        <title>Genome public.</title>
        <authorList>
            <person name="Liu C."/>
            <person name="Sun Q."/>
        </authorList>
    </citation>
    <scope>NUCLEOTIDE SEQUENCE</scope>
    <source>
        <strain evidence="4">NSJ-44</strain>
    </source>
</reference>
<keyword evidence="5" id="KW-1185">Reference proteome</keyword>
<dbReference type="GO" id="GO:0003677">
    <property type="term" value="F:DNA binding"/>
    <property type="evidence" value="ECO:0007669"/>
    <property type="project" value="InterPro"/>
</dbReference>
<dbReference type="HAMAP" id="MF_00095">
    <property type="entry name" value="SfsA"/>
    <property type="match status" value="1"/>
</dbReference>